<dbReference type="InterPro" id="IPR029035">
    <property type="entry name" value="DHS-like_NAD/FAD-binding_dom"/>
</dbReference>
<feature type="compositionally biased region" description="Basic and acidic residues" evidence="10">
    <location>
        <begin position="1069"/>
        <end position="1082"/>
    </location>
</feature>
<evidence type="ECO:0000256" key="1">
    <source>
        <dbReference type="ARBA" id="ARBA00001947"/>
    </source>
</evidence>
<dbReference type="InterPro" id="IPR017455">
    <property type="entry name" value="Znf_FYVE-rel"/>
</dbReference>
<evidence type="ECO:0000256" key="3">
    <source>
        <dbReference type="ARBA" id="ARBA00022679"/>
    </source>
</evidence>
<organism evidence="13 14">
    <name type="scientific">Rhizopus microsporus</name>
    <dbReference type="NCBI Taxonomy" id="58291"/>
    <lineage>
        <taxon>Eukaryota</taxon>
        <taxon>Fungi</taxon>
        <taxon>Fungi incertae sedis</taxon>
        <taxon>Mucoromycota</taxon>
        <taxon>Mucoromycotina</taxon>
        <taxon>Mucoromycetes</taxon>
        <taxon>Mucorales</taxon>
        <taxon>Mucorineae</taxon>
        <taxon>Rhizopodaceae</taxon>
        <taxon>Rhizopus</taxon>
    </lineage>
</organism>
<reference evidence="13 14" key="1">
    <citation type="journal article" date="2016" name="Proc. Natl. Acad. Sci. U.S.A.">
        <title>Lipid metabolic changes in an early divergent fungus govern the establishment of a mutualistic symbiosis with endobacteria.</title>
        <authorList>
            <person name="Lastovetsky O.A."/>
            <person name="Gaspar M.L."/>
            <person name="Mondo S.J."/>
            <person name="LaButti K.M."/>
            <person name="Sandor L."/>
            <person name="Grigoriev I.V."/>
            <person name="Henry S.A."/>
            <person name="Pawlowska T.E."/>
        </authorList>
    </citation>
    <scope>NUCLEOTIDE SEQUENCE [LARGE SCALE GENOMIC DNA]</scope>
    <source>
        <strain evidence="13 14">ATCC 11559</strain>
    </source>
</reference>
<dbReference type="Gene3D" id="1.25.10.10">
    <property type="entry name" value="Leucine-rich Repeat Variant"/>
    <property type="match status" value="2"/>
</dbReference>
<evidence type="ECO:0000256" key="4">
    <source>
        <dbReference type="ARBA" id="ARBA00022723"/>
    </source>
</evidence>
<evidence type="ECO:0000313" key="13">
    <source>
        <dbReference type="EMBL" id="ORE18683.1"/>
    </source>
</evidence>
<dbReference type="AlphaFoldDB" id="A0A1X0S2Z1"/>
<dbReference type="Proteomes" id="UP000242381">
    <property type="component" value="Unassembled WGS sequence"/>
</dbReference>
<keyword evidence="5 8" id="KW-0863">Zinc-finger</keyword>
<gene>
    <name evidence="13" type="ORF">BCV71DRAFT_234758</name>
</gene>
<dbReference type="InterPro" id="IPR026591">
    <property type="entry name" value="Sirtuin_cat_small_dom_sf"/>
</dbReference>
<feature type="compositionally biased region" description="Basic residues" evidence="10">
    <location>
        <begin position="1083"/>
        <end position="1095"/>
    </location>
</feature>
<accession>A0A1X0S2Z1</accession>
<feature type="binding site" evidence="9">
    <location>
        <position position="353"/>
    </location>
    <ligand>
        <name>Zn(2+)</name>
        <dbReference type="ChEBI" id="CHEBI:29105"/>
    </ligand>
</feature>
<dbReference type="SMART" id="SM00064">
    <property type="entry name" value="FYVE"/>
    <property type="match status" value="1"/>
</dbReference>
<name>A0A1X0S2Z1_RHIZD</name>
<dbReference type="InterPro" id="IPR011989">
    <property type="entry name" value="ARM-like"/>
</dbReference>
<evidence type="ECO:0000259" key="12">
    <source>
        <dbReference type="PROSITE" id="PS50305"/>
    </source>
</evidence>
<sequence length="1095" mass="122901">MDQDNNQPITPSDVSSESASINKRLVLEDEVQTETQDDRVIKKSKVSQDEESSMHFHDLEEYNEESDRDWVEGQEEDEEESDTDSIESLLAHPALFRDDDSLVDVDNIEEEEVQKAWTSFTDEEMEQLREEAREIGLMKFLEKHVLQASTPVPKMLEVFGLYMHPRAALLASDIELLPILKSIITRFLRKRRRLDYVNVLDDVVDLLSKANNIMIVTGAGVSVSCGIPDFRSETGIYSRLQEYELDDPQQMFDIEYFRETPEIFYSFAKELYPANYEPSPSHLFVKLVEDKGKLLRNYTQNIDTLEHKADIKRVVNCHGSFATASCVTCGYKVDGKEIESYIMAQQVPPCPKCGVKEERLPSEFDNLLALDTQHVDLLIVMGSSLKVSPVSEIMQQIPHSVPQILINRTPITHMTFDIQLLGDCDIIVPEICRRLNWELKHHKLPGGSALSEESIKYSQENPCKFWRNGLYTFPGAVVDAKFLDSQRLTFLLPRPTWVNDMDVSFCYLCNTAFGPLRRRHHCRNCGNIFCQECSSRKVPLPQLGYGTKAVRVCNGCFDVAYLVTYIIDQDHGVSTQIHGVRGLLELAEKDNDKDLHNMVAYGGIDALVWVCRTSKNLTLHHLTTTVLAILAEKESVRPAIIIKWALPPLLSLIQLYASINHLKETSSDHSSAPSISSLSEDNAQNFALEILINCTHVLYQLSKAGILSQKEVIDEGVLESLLVLAAFDISLLKLASSGKQDGQTTDRINIIQSLAAKAISAISSQVSFQSSIIEVVQASGRLPCLLRSSNNEVRKYLAKAIAYLSLRNDTMERLTLLQDKYKSSLLGGEGSRALISIIVRLPLDDLDKKTKSEDLLYYLATDTSDDADHPTAESSVDVAAISHACCALLNLMLQPRLLRYICNVPATLPTHVEIHKHVARCLANLALYKENCSIMLGCNISESSSSTQAYNILPTLLALGQSPHATVDITRHVVRAIDNISSNVQLLSDDETELMRWKGKCQEIYPFITGILNTNAEQDNDTIKRAKSIIQKKIFEPTEKASITSSELTDTDISDDKENSSIKVSDCTTKNERRDNSSEHSTKSSKSKSKSKRRN</sequence>
<keyword evidence="7" id="KW-0520">NAD</keyword>
<dbReference type="Gene3D" id="3.40.50.1220">
    <property type="entry name" value="TPP-binding domain"/>
    <property type="match status" value="1"/>
</dbReference>
<feature type="domain" description="Deacetylase sirtuin-type" evidence="12">
    <location>
        <begin position="193"/>
        <end position="438"/>
    </location>
</feature>
<dbReference type="InterPro" id="IPR011011">
    <property type="entry name" value="Znf_FYVE_PHD"/>
</dbReference>
<evidence type="ECO:0000256" key="10">
    <source>
        <dbReference type="SAM" id="MobiDB-lite"/>
    </source>
</evidence>
<dbReference type="Pfam" id="PF01363">
    <property type="entry name" value="FYVE"/>
    <property type="match status" value="1"/>
</dbReference>
<feature type="binding site" evidence="9">
    <location>
        <position position="329"/>
    </location>
    <ligand>
        <name>Zn(2+)</name>
        <dbReference type="ChEBI" id="CHEBI:29105"/>
    </ligand>
</feature>
<evidence type="ECO:0000256" key="8">
    <source>
        <dbReference type="PROSITE-ProRule" id="PRU00091"/>
    </source>
</evidence>
<protein>
    <submittedName>
        <fullName evidence="13">SIR2-domain-containing protein</fullName>
    </submittedName>
</protein>
<dbReference type="InterPro" id="IPR000306">
    <property type="entry name" value="Znf_FYVE"/>
</dbReference>
<dbReference type="Pfam" id="PF02146">
    <property type="entry name" value="SIR2"/>
    <property type="match status" value="1"/>
</dbReference>
<feature type="region of interest" description="Disordered" evidence="10">
    <location>
        <begin position="1044"/>
        <end position="1095"/>
    </location>
</feature>
<feature type="binding site" evidence="9">
    <location>
        <position position="350"/>
    </location>
    <ligand>
        <name>Zn(2+)</name>
        <dbReference type="ChEBI" id="CHEBI:29105"/>
    </ligand>
</feature>
<evidence type="ECO:0000256" key="2">
    <source>
        <dbReference type="ARBA" id="ARBA00006924"/>
    </source>
</evidence>
<dbReference type="GO" id="GO:0005634">
    <property type="term" value="C:nucleus"/>
    <property type="evidence" value="ECO:0007669"/>
    <property type="project" value="TreeGrafter"/>
</dbReference>
<dbReference type="GO" id="GO:0046970">
    <property type="term" value="F:histone H4K16 deacetylase activity, NAD-dependent"/>
    <property type="evidence" value="ECO:0007669"/>
    <property type="project" value="TreeGrafter"/>
</dbReference>
<dbReference type="GO" id="GO:0070403">
    <property type="term" value="F:NAD+ binding"/>
    <property type="evidence" value="ECO:0007669"/>
    <property type="project" value="InterPro"/>
</dbReference>
<feature type="domain" description="FYVE-type" evidence="11">
    <location>
        <begin position="500"/>
        <end position="561"/>
    </location>
</feature>
<evidence type="ECO:0000256" key="5">
    <source>
        <dbReference type="ARBA" id="ARBA00022771"/>
    </source>
</evidence>
<evidence type="ECO:0000256" key="7">
    <source>
        <dbReference type="ARBA" id="ARBA00023027"/>
    </source>
</evidence>
<feature type="region of interest" description="Disordered" evidence="10">
    <location>
        <begin position="1"/>
        <end position="85"/>
    </location>
</feature>
<dbReference type="InterPro" id="IPR003000">
    <property type="entry name" value="Sirtuin"/>
</dbReference>
<proteinExistence type="inferred from homology"/>
<feature type="compositionally biased region" description="Acidic residues" evidence="10">
    <location>
        <begin position="61"/>
        <end position="85"/>
    </location>
</feature>
<feature type="compositionally biased region" description="Basic and acidic residues" evidence="10">
    <location>
        <begin position="36"/>
        <end position="60"/>
    </location>
</feature>
<keyword evidence="4 9" id="KW-0479">Metal-binding</keyword>
<dbReference type="PROSITE" id="PS50178">
    <property type="entry name" value="ZF_FYVE"/>
    <property type="match status" value="1"/>
</dbReference>
<dbReference type="InterPro" id="IPR050134">
    <property type="entry name" value="NAD-dep_sirtuin_deacylases"/>
</dbReference>
<dbReference type="Gene3D" id="3.30.40.10">
    <property type="entry name" value="Zinc/RING finger domain, C3HC4 (zinc finger)"/>
    <property type="match status" value="1"/>
</dbReference>
<feature type="compositionally biased region" description="Polar residues" evidence="10">
    <location>
        <begin position="1"/>
        <end position="21"/>
    </location>
</feature>
<dbReference type="PANTHER" id="PTHR11085:SF9">
    <property type="entry name" value="NAD-DEPENDENT PROTEIN DEACETYLASE SIRTUIN-1"/>
    <property type="match status" value="1"/>
</dbReference>
<dbReference type="Gene3D" id="3.30.1600.10">
    <property type="entry name" value="SIR2/SIRT2 'Small Domain"/>
    <property type="match status" value="1"/>
</dbReference>
<dbReference type="SUPFAM" id="SSF48371">
    <property type="entry name" value="ARM repeat"/>
    <property type="match status" value="1"/>
</dbReference>
<dbReference type="SUPFAM" id="SSF57903">
    <property type="entry name" value="FYVE/PHD zinc finger"/>
    <property type="match status" value="1"/>
</dbReference>
<dbReference type="VEuPathDB" id="FungiDB:BCV72DRAFT_211870"/>
<evidence type="ECO:0000259" key="11">
    <source>
        <dbReference type="PROSITE" id="PS50178"/>
    </source>
</evidence>
<comment type="cofactor">
    <cofactor evidence="1">
        <name>Zn(2+)</name>
        <dbReference type="ChEBI" id="CHEBI:29105"/>
    </cofactor>
</comment>
<dbReference type="EMBL" id="KV921325">
    <property type="protein sequence ID" value="ORE18683.1"/>
    <property type="molecule type" value="Genomic_DNA"/>
</dbReference>
<dbReference type="InterPro" id="IPR026590">
    <property type="entry name" value="Ssirtuin_cat_dom"/>
</dbReference>
<dbReference type="PROSITE" id="PS50305">
    <property type="entry name" value="SIRTUIN"/>
    <property type="match status" value="1"/>
</dbReference>
<feature type="binding site" evidence="9">
    <location>
        <position position="326"/>
    </location>
    <ligand>
        <name>Zn(2+)</name>
        <dbReference type="ChEBI" id="CHEBI:29105"/>
    </ligand>
</feature>
<keyword evidence="3" id="KW-0808">Transferase</keyword>
<evidence type="ECO:0000256" key="6">
    <source>
        <dbReference type="ARBA" id="ARBA00022833"/>
    </source>
</evidence>
<dbReference type="SUPFAM" id="SSF52467">
    <property type="entry name" value="DHS-like NAD/FAD-binding domain"/>
    <property type="match status" value="1"/>
</dbReference>
<dbReference type="PANTHER" id="PTHR11085">
    <property type="entry name" value="NAD-DEPENDENT PROTEIN DEACYLASE SIRTUIN-5, MITOCHONDRIAL-RELATED"/>
    <property type="match status" value="1"/>
</dbReference>
<comment type="similarity">
    <text evidence="2">Belongs to the sirtuin family. Class I subfamily.</text>
</comment>
<evidence type="ECO:0000256" key="9">
    <source>
        <dbReference type="PROSITE-ProRule" id="PRU00236"/>
    </source>
</evidence>
<dbReference type="VEuPathDB" id="FungiDB:BCV72DRAFT_231991"/>
<dbReference type="InterPro" id="IPR016024">
    <property type="entry name" value="ARM-type_fold"/>
</dbReference>
<feature type="active site" description="Proton acceptor" evidence="9">
    <location>
        <position position="318"/>
    </location>
</feature>
<dbReference type="GO" id="GO:0008270">
    <property type="term" value="F:zinc ion binding"/>
    <property type="evidence" value="ECO:0007669"/>
    <property type="project" value="UniProtKB-KW"/>
</dbReference>
<evidence type="ECO:0000313" key="14">
    <source>
        <dbReference type="Proteomes" id="UP000242381"/>
    </source>
</evidence>
<keyword evidence="6 9" id="KW-0862">Zinc</keyword>
<dbReference type="InterPro" id="IPR013083">
    <property type="entry name" value="Znf_RING/FYVE/PHD"/>
</dbReference>